<protein>
    <recommendedName>
        <fullName evidence="6">RRM domain-containing protein</fullName>
    </recommendedName>
</protein>
<feature type="region of interest" description="Disordered" evidence="3">
    <location>
        <begin position="405"/>
        <end position="425"/>
    </location>
</feature>
<dbReference type="InterPro" id="IPR050666">
    <property type="entry name" value="ESRP"/>
</dbReference>
<dbReference type="InterPro" id="IPR035979">
    <property type="entry name" value="RBD_domain_sf"/>
</dbReference>
<dbReference type="AlphaFoldDB" id="A0A1V9XDS8"/>
<evidence type="ECO:0000256" key="2">
    <source>
        <dbReference type="ARBA" id="ARBA00022884"/>
    </source>
</evidence>
<feature type="compositionally biased region" description="Polar residues" evidence="3">
    <location>
        <begin position="526"/>
        <end position="549"/>
    </location>
</feature>
<comment type="caution">
    <text evidence="4">The sequence shown here is derived from an EMBL/GenBank/DDBJ whole genome shotgun (WGS) entry which is preliminary data.</text>
</comment>
<dbReference type="PANTHER" id="PTHR13976">
    <property type="entry name" value="HETEROGENEOUS NUCLEAR RIBONUCLEOPROTEIN-RELATED"/>
    <property type="match status" value="1"/>
</dbReference>
<accession>A0A1V9XDS8</accession>
<evidence type="ECO:0000313" key="4">
    <source>
        <dbReference type="EMBL" id="OQR71710.1"/>
    </source>
</evidence>
<evidence type="ECO:0000313" key="5">
    <source>
        <dbReference type="Proteomes" id="UP000192247"/>
    </source>
</evidence>
<dbReference type="Proteomes" id="UP000192247">
    <property type="component" value="Unassembled WGS sequence"/>
</dbReference>
<dbReference type="GO" id="GO:0003723">
    <property type="term" value="F:RNA binding"/>
    <property type="evidence" value="ECO:0007669"/>
    <property type="project" value="UniProtKB-KW"/>
</dbReference>
<proteinExistence type="predicted"/>
<dbReference type="EMBL" id="MNPL01013773">
    <property type="protein sequence ID" value="OQR71710.1"/>
    <property type="molecule type" value="Genomic_DNA"/>
</dbReference>
<dbReference type="OrthoDB" id="431068at2759"/>
<gene>
    <name evidence="4" type="ORF">BIW11_10832</name>
</gene>
<evidence type="ECO:0000256" key="1">
    <source>
        <dbReference type="ARBA" id="ARBA00022737"/>
    </source>
</evidence>
<feature type="region of interest" description="Disordered" evidence="3">
    <location>
        <begin position="513"/>
        <end position="549"/>
    </location>
</feature>
<dbReference type="Gene3D" id="3.30.70.330">
    <property type="match status" value="3"/>
</dbReference>
<dbReference type="CDD" id="cd12743">
    <property type="entry name" value="RRM3_Fusilli"/>
    <property type="match status" value="1"/>
</dbReference>
<dbReference type="STRING" id="418985.A0A1V9XDS8"/>
<keyword evidence="5" id="KW-1185">Reference proteome</keyword>
<dbReference type="InParanoid" id="A0A1V9XDS8"/>
<keyword evidence="2" id="KW-0694">RNA-binding</keyword>
<organism evidence="4 5">
    <name type="scientific">Tropilaelaps mercedesae</name>
    <dbReference type="NCBI Taxonomy" id="418985"/>
    <lineage>
        <taxon>Eukaryota</taxon>
        <taxon>Metazoa</taxon>
        <taxon>Ecdysozoa</taxon>
        <taxon>Arthropoda</taxon>
        <taxon>Chelicerata</taxon>
        <taxon>Arachnida</taxon>
        <taxon>Acari</taxon>
        <taxon>Parasitiformes</taxon>
        <taxon>Mesostigmata</taxon>
        <taxon>Gamasina</taxon>
        <taxon>Dermanyssoidea</taxon>
        <taxon>Laelapidae</taxon>
        <taxon>Tropilaelaps</taxon>
    </lineage>
</organism>
<reference evidence="4 5" key="1">
    <citation type="journal article" date="2017" name="Gigascience">
        <title>Draft genome of the honey bee ectoparasitic mite, Tropilaelaps mercedesae, is shaped by the parasitic life history.</title>
        <authorList>
            <person name="Dong X."/>
            <person name="Armstrong S.D."/>
            <person name="Xia D."/>
            <person name="Makepeace B.L."/>
            <person name="Darby A.C."/>
            <person name="Kadowaki T."/>
        </authorList>
    </citation>
    <scope>NUCLEOTIDE SEQUENCE [LARGE SCALE GENOMIC DNA]</scope>
    <source>
        <strain evidence="4">Wuxi-XJTLU</strain>
    </source>
</reference>
<keyword evidence="1" id="KW-0677">Repeat</keyword>
<dbReference type="SUPFAM" id="SSF54928">
    <property type="entry name" value="RNA-binding domain, RBD"/>
    <property type="match status" value="3"/>
</dbReference>
<name>A0A1V9XDS8_9ACAR</name>
<evidence type="ECO:0008006" key="6">
    <source>
        <dbReference type="Google" id="ProtNLM"/>
    </source>
</evidence>
<dbReference type="InterPro" id="IPR012677">
    <property type="entry name" value="Nucleotide-bd_a/b_plait_sf"/>
</dbReference>
<evidence type="ECO:0000256" key="3">
    <source>
        <dbReference type="SAM" id="MobiDB-lite"/>
    </source>
</evidence>
<sequence length="549" mass="59290">MGRRNGEALIRFESVEHRDMALRRHRHHIGQRYIEVYRATGEDFVNVAGGECRYLTSSYSRTCETRVIYFLVFSPDHVTSVGNNNEAQAFLSRGGQVIVRMRGLPYDCTAKQIIDFFGQADPPIHVLTESDEEAAARALAKHREVIGARYIELFRSSTAEVQQVLNRTMDTRSWEATAVGQLQQIQQQQQQTGQQIASPTNANNPPLLANISQVPLLPQPLLQSQTTPVGSRKDCIRLRGLPYEAQVEHILDFLGELAKNIVYHGVHMVYNAQGQPSGEAFIQMDCEQSAFICASQRHHRYLVINKKQRYIEVFQCSLEDMLLVPQGVQVQQPSSPVNALTAAALSRSSVVGHTGLRWPADPSTAFGAAAAASGLASQFGSLTGLPTGLFYPSGTPAGTGAYQTGPATAGGAPGVPSPRVSPTSPLAPLSPISPLSSISPLALLPPTISSISSISSMSSLTTLPSMTSPLNPILLPAHAHAAHYAPAASYQAAAASVHHQAQQAQALRLMPQHNGNHGLQHHSQRSDTNINSNHLTTTYNSRTAADATS</sequence>